<name>A0ABP7XG97_9ACTN</name>
<dbReference type="Pfam" id="PF00534">
    <property type="entry name" value="Glycos_transf_1"/>
    <property type="match status" value="1"/>
</dbReference>
<dbReference type="PANTHER" id="PTHR12526">
    <property type="entry name" value="GLYCOSYLTRANSFERASE"/>
    <property type="match status" value="1"/>
</dbReference>
<dbReference type="PANTHER" id="PTHR12526:SF640">
    <property type="entry name" value="COLANIC ACID BIOSYNTHESIS GLYCOSYLTRANSFERASE WCAL-RELATED"/>
    <property type="match status" value="1"/>
</dbReference>
<sequence length="413" mass="44431">MSAPRTDLDGARVAIVNWRDLDHPLAGGAEHYAWHVARAVRDAGAEVEFLTARAPGQTRRASVEGIRIDRAGGVLGFYPAALARLLRRRRRIDLVVDCSAGIPAFSPLVLRRRTPVVLVVHHVHQDQFATYFPRPVAALGRFLERASARVYRRRRVLAVSESTRTEMRHRLAWHGPIGILANGADRPAVDVVPEAKQPGRIAVLGRLVTHKRVDAVVEAFAALLADPTGLAPATAAGLHLDVVGAGPESPRLAARVAELGLAERVTLHGFVEETAKTELLTAASLHVCASDAEGWGQVVIEAAAHGTPTLARDVPGLRSSIRDGETGWLLPEADPEPLPQRLLAGLRAALVELDEPETAALLVKRTQAHAAGHDWPAMHARTRALLTTELATAASRRSPAIARPGRPDVALER</sequence>
<dbReference type="InterPro" id="IPR028098">
    <property type="entry name" value="Glyco_trans_4-like_N"/>
</dbReference>
<feature type="compositionally biased region" description="Low complexity" evidence="4">
    <location>
        <begin position="393"/>
        <end position="404"/>
    </location>
</feature>
<dbReference type="Proteomes" id="UP001501495">
    <property type="component" value="Unassembled WGS sequence"/>
</dbReference>
<evidence type="ECO:0000313" key="8">
    <source>
        <dbReference type="Proteomes" id="UP001501495"/>
    </source>
</evidence>
<dbReference type="EMBL" id="BAAAZH010000010">
    <property type="protein sequence ID" value="GAA4114871.1"/>
    <property type="molecule type" value="Genomic_DNA"/>
</dbReference>
<protein>
    <submittedName>
        <fullName evidence="7">Glycosyltransferase family 4 protein</fullName>
    </submittedName>
</protein>
<reference evidence="8" key="1">
    <citation type="journal article" date="2019" name="Int. J. Syst. Evol. Microbiol.">
        <title>The Global Catalogue of Microorganisms (GCM) 10K type strain sequencing project: providing services to taxonomists for standard genome sequencing and annotation.</title>
        <authorList>
            <consortium name="The Broad Institute Genomics Platform"/>
            <consortium name="The Broad Institute Genome Sequencing Center for Infectious Disease"/>
            <person name="Wu L."/>
            <person name="Ma J."/>
        </authorList>
    </citation>
    <scope>NUCLEOTIDE SEQUENCE [LARGE SCALE GENOMIC DNA]</scope>
    <source>
        <strain evidence="8">JCM 16703</strain>
    </source>
</reference>
<proteinExistence type="inferred from homology"/>
<organism evidence="7 8">
    <name type="scientific">Nocardioides fonticola</name>
    <dbReference type="NCBI Taxonomy" id="450363"/>
    <lineage>
        <taxon>Bacteria</taxon>
        <taxon>Bacillati</taxon>
        <taxon>Actinomycetota</taxon>
        <taxon>Actinomycetes</taxon>
        <taxon>Propionibacteriales</taxon>
        <taxon>Nocardioidaceae</taxon>
        <taxon>Nocardioides</taxon>
    </lineage>
</organism>
<dbReference type="InterPro" id="IPR001296">
    <property type="entry name" value="Glyco_trans_1"/>
</dbReference>
<feature type="domain" description="Glycosyl transferase family 1" evidence="5">
    <location>
        <begin position="195"/>
        <end position="339"/>
    </location>
</feature>
<feature type="domain" description="Glycosyltransferase subfamily 4-like N-terminal" evidence="6">
    <location>
        <begin position="27"/>
        <end position="185"/>
    </location>
</feature>
<gene>
    <name evidence="7" type="ORF">GCM10022215_13300</name>
</gene>
<evidence type="ECO:0000256" key="4">
    <source>
        <dbReference type="SAM" id="MobiDB-lite"/>
    </source>
</evidence>
<comment type="caution">
    <text evidence="7">The sequence shown here is derived from an EMBL/GenBank/DDBJ whole genome shotgun (WGS) entry which is preliminary data.</text>
</comment>
<dbReference type="RefSeq" id="WP_344732495.1">
    <property type="nucleotide sequence ID" value="NZ_BAAAZH010000010.1"/>
</dbReference>
<dbReference type="Pfam" id="PF13439">
    <property type="entry name" value="Glyco_transf_4"/>
    <property type="match status" value="1"/>
</dbReference>
<evidence type="ECO:0000256" key="1">
    <source>
        <dbReference type="ARBA" id="ARBA00009481"/>
    </source>
</evidence>
<comment type="similarity">
    <text evidence="1">Belongs to the glycosyltransferase group 1 family. Glycosyltransferase 4 subfamily.</text>
</comment>
<evidence type="ECO:0000256" key="3">
    <source>
        <dbReference type="ARBA" id="ARBA00022679"/>
    </source>
</evidence>
<evidence type="ECO:0000313" key="7">
    <source>
        <dbReference type="EMBL" id="GAA4114871.1"/>
    </source>
</evidence>
<keyword evidence="2" id="KW-0328">Glycosyltransferase</keyword>
<feature type="region of interest" description="Disordered" evidence="4">
    <location>
        <begin position="393"/>
        <end position="413"/>
    </location>
</feature>
<evidence type="ECO:0000256" key="2">
    <source>
        <dbReference type="ARBA" id="ARBA00022676"/>
    </source>
</evidence>
<evidence type="ECO:0000259" key="5">
    <source>
        <dbReference type="Pfam" id="PF00534"/>
    </source>
</evidence>
<accession>A0ABP7XG97</accession>
<keyword evidence="3" id="KW-0808">Transferase</keyword>
<dbReference type="SUPFAM" id="SSF53756">
    <property type="entry name" value="UDP-Glycosyltransferase/glycogen phosphorylase"/>
    <property type="match status" value="1"/>
</dbReference>
<evidence type="ECO:0000259" key="6">
    <source>
        <dbReference type="Pfam" id="PF13439"/>
    </source>
</evidence>
<keyword evidence="8" id="KW-1185">Reference proteome</keyword>
<dbReference type="CDD" id="cd03801">
    <property type="entry name" value="GT4_PimA-like"/>
    <property type="match status" value="1"/>
</dbReference>
<dbReference type="Gene3D" id="3.40.50.2000">
    <property type="entry name" value="Glycogen Phosphorylase B"/>
    <property type="match status" value="2"/>
</dbReference>